<evidence type="ECO:0000313" key="1">
    <source>
        <dbReference type="EMBL" id="KRZ47109.1"/>
    </source>
</evidence>
<name>A0A0V1KJL6_9BILA</name>
<proteinExistence type="predicted"/>
<comment type="caution">
    <text evidence="1">The sequence shown here is derived from an EMBL/GenBank/DDBJ whole genome shotgun (WGS) entry which is preliminary data.</text>
</comment>
<organism evidence="1 2">
    <name type="scientific">Trichinella nativa</name>
    <dbReference type="NCBI Taxonomy" id="6335"/>
    <lineage>
        <taxon>Eukaryota</taxon>
        <taxon>Metazoa</taxon>
        <taxon>Ecdysozoa</taxon>
        <taxon>Nematoda</taxon>
        <taxon>Enoplea</taxon>
        <taxon>Dorylaimia</taxon>
        <taxon>Trichinellida</taxon>
        <taxon>Trichinellidae</taxon>
        <taxon>Trichinella</taxon>
    </lineage>
</organism>
<gene>
    <name evidence="1" type="ORF">T02_15641</name>
</gene>
<keyword evidence="2" id="KW-1185">Reference proteome</keyword>
<dbReference type="EMBL" id="JYDW01001375">
    <property type="protein sequence ID" value="KRZ47109.1"/>
    <property type="molecule type" value="Genomic_DNA"/>
</dbReference>
<accession>A0A0V1KJL6</accession>
<dbReference type="AlphaFoldDB" id="A0A0V1KJL6"/>
<protein>
    <submittedName>
        <fullName evidence="1">Uncharacterized protein</fullName>
    </submittedName>
</protein>
<sequence>MPRVLMAKIAQVHAGGMTNGFRTHGRWPTGPMDCVLKMSCCYLFLLCLLSPLPS</sequence>
<reference evidence="1 2" key="1">
    <citation type="submission" date="2015-05" db="EMBL/GenBank/DDBJ databases">
        <title>Evolution of Trichinella species and genotypes.</title>
        <authorList>
            <person name="Korhonen P.K."/>
            <person name="Edoardo P."/>
            <person name="Giuseppe L.R."/>
            <person name="Gasser R.B."/>
        </authorList>
    </citation>
    <scope>NUCLEOTIDE SEQUENCE [LARGE SCALE GENOMIC DNA]</scope>
    <source>
        <strain evidence="1">ISS10</strain>
    </source>
</reference>
<evidence type="ECO:0000313" key="2">
    <source>
        <dbReference type="Proteomes" id="UP000054721"/>
    </source>
</evidence>
<dbReference type="Proteomes" id="UP000054721">
    <property type="component" value="Unassembled WGS sequence"/>
</dbReference>